<organism evidence="1 2">
    <name type="scientific">Plakobranchus ocellatus</name>
    <dbReference type="NCBI Taxonomy" id="259542"/>
    <lineage>
        <taxon>Eukaryota</taxon>
        <taxon>Metazoa</taxon>
        <taxon>Spiralia</taxon>
        <taxon>Lophotrochozoa</taxon>
        <taxon>Mollusca</taxon>
        <taxon>Gastropoda</taxon>
        <taxon>Heterobranchia</taxon>
        <taxon>Euthyneura</taxon>
        <taxon>Panpulmonata</taxon>
        <taxon>Sacoglossa</taxon>
        <taxon>Placobranchoidea</taxon>
        <taxon>Plakobranchidae</taxon>
        <taxon>Plakobranchus</taxon>
    </lineage>
</organism>
<evidence type="ECO:0000313" key="2">
    <source>
        <dbReference type="Proteomes" id="UP000735302"/>
    </source>
</evidence>
<comment type="caution">
    <text evidence="1">The sequence shown here is derived from an EMBL/GenBank/DDBJ whole genome shotgun (WGS) entry which is preliminary data.</text>
</comment>
<accession>A0AAV4B939</accession>
<name>A0AAV4B939_9GAST</name>
<proteinExistence type="predicted"/>
<dbReference type="Gene3D" id="3.10.10.10">
    <property type="entry name" value="HIV Type 1 Reverse Transcriptase, subunit A, domain 1"/>
    <property type="match status" value="1"/>
</dbReference>
<sequence length="313" mass="34961">MLKNLQRLLIRFGKRVVQHITPGAHDPPPTTVEAVTKPKIQSQRCLGPRAQPTVCFTTKNSAPMHATVKLGVNFLPYCPSLRETIIPVARRGTCWHPTPTKHAIRGESYIRTLLLGRHGSRDICMPASVQDRRAQQPTTALTAAHGTSSHTWGIRSISLAIGHGGQYNHEFYLANVTRPILGADFFTKHRLTIDLRGKRLLSLDNISIILRETKAPLILTGLGFPLPNEISSLLQVPKLLTPHFHHSTNKHDVEHHIVTHGPPTHARARRLDLEKLSAAKSEFLQMEEMGIVRRSKSAWSLPLHIVPKSDGKW</sequence>
<evidence type="ECO:0000313" key="1">
    <source>
        <dbReference type="EMBL" id="GFO14864.1"/>
    </source>
</evidence>
<dbReference type="SUPFAM" id="SSF56672">
    <property type="entry name" value="DNA/RNA polymerases"/>
    <property type="match status" value="1"/>
</dbReference>
<dbReference type="AlphaFoldDB" id="A0AAV4B939"/>
<reference evidence="1 2" key="1">
    <citation type="journal article" date="2021" name="Elife">
        <title>Chloroplast acquisition without the gene transfer in kleptoplastic sea slugs, Plakobranchus ocellatus.</title>
        <authorList>
            <person name="Maeda T."/>
            <person name="Takahashi S."/>
            <person name="Yoshida T."/>
            <person name="Shimamura S."/>
            <person name="Takaki Y."/>
            <person name="Nagai Y."/>
            <person name="Toyoda A."/>
            <person name="Suzuki Y."/>
            <person name="Arimoto A."/>
            <person name="Ishii H."/>
            <person name="Satoh N."/>
            <person name="Nishiyama T."/>
            <person name="Hasebe M."/>
            <person name="Maruyama T."/>
            <person name="Minagawa J."/>
            <person name="Obokata J."/>
            <person name="Shigenobu S."/>
        </authorList>
    </citation>
    <scope>NUCLEOTIDE SEQUENCE [LARGE SCALE GENOMIC DNA]</scope>
</reference>
<dbReference type="InterPro" id="IPR043502">
    <property type="entry name" value="DNA/RNA_pol_sf"/>
</dbReference>
<keyword evidence="2" id="KW-1185">Reference proteome</keyword>
<protein>
    <submittedName>
        <fullName evidence="1">Transposon ty3-g Gag-Pol polyprotein</fullName>
    </submittedName>
</protein>
<gene>
    <name evidence="1" type="ORF">PoB_004136900</name>
</gene>
<dbReference type="Proteomes" id="UP000735302">
    <property type="component" value="Unassembled WGS sequence"/>
</dbReference>
<dbReference type="EMBL" id="BLXT01004580">
    <property type="protein sequence ID" value="GFO14864.1"/>
    <property type="molecule type" value="Genomic_DNA"/>
</dbReference>